<gene>
    <name evidence="1" type="ORF">S01H1_80492</name>
</gene>
<dbReference type="AlphaFoldDB" id="X0XXN3"/>
<dbReference type="Gene3D" id="3.20.20.140">
    <property type="entry name" value="Metal-dependent hydrolases"/>
    <property type="match status" value="1"/>
</dbReference>
<dbReference type="InterPro" id="IPR008257">
    <property type="entry name" value="Pept_M19"/>
</dbReference>
<dbReference type="Pfam" id="PF01244">
    <property type="entry name" value="Peptidase_M19"/>
    <property type="match status" value="1"/>
</dbReference>
<reference evidence="1" key="1">
    <citation type="journal article" date="2014" name="Front. Microbiol.">
        <title>High frequency of phylogenetically diverse reductive dehalogenase-homologous genes in deep subseafloor sedimentary metagenomes.</title>
        <authorList>
            <person name="Kawai M."/>
            <person name="Futagami T."/>
            <person name="Toyoda A."/>
            <person name="Takaki Y."/>
            <person name="Nishi S."/>
            <person name="Hori S."/>
            <person name="Arai W."/>
            <person name="Tsubouchi T."/>
            <person name="Morono Y."/>
            <person name="Uchiyama I."/>
            <person name="Ito T."/>
            <person name="Fujiyama A."/>
            <person name="Inagaki F."/>
            <person name="Takami H."/>
        </authorList>
    </citation>
    <scope>NUCLEOTIDE SEQUENCE</scope>
    <source>
        <strain evidence="1">Expedition CK06-06</strain>
    </source>
</reference>
<proteinExistence type="predicted"/>
<dbReference type="GO" id="GO:0006508">
    <property type="term" value="P:proteolysis"/>
    <property type="evidence" value="ECO:0007669"/>
    <property type="project" value="InterPro"/>
</dbReference>
<dbReference type="InterPro" id="IPR032466">
    <property type="entry name" value="Metal_Hydrolase"/>
</dbReference>
<protein>
    <recommendedName>
        <fullName evidence="2">Peptidase M19</fullName>
    </recommendedName>
</protein>
<evidence type="ECO:0000313" key="1">
    <source>
        <dbReference type="EMBL" id="GAG48100.1"/>
    </source>
</evidence>
<accession>X0XXN3</accession>
<evidence type="ECO:0008006" key="2">
    <source>
        <dbReference type="Google" id="ProtNLM"/>
    </source>
</evidence>
<feature type="non-terminal residue" evidence="1">
    <location>
        <position position="1"/>
    </location>
</feature>
<dbReference type="GO" id="GO:0070573">
    <property type="term" value="F:metallodipeptidase activity"/>
    <property type="evidence" value="ECO:0007669"/>
    <property type="project" value="InterPro"/>
</dbReference>
<dbReference type="EMBL" id="BARS01054361">
    <property type="protein sequence ID" value="GAG48100.1"/>
    <property type="molecule type" value="Genomic_DNA"/>
</dbReference>
<comment type="caution">
    <text evidence="1">The sequence shown here is derived from an EMBL/GenBank/DDBJ whole genome shotgun (WGS) entry which is preliminary data.</text>
</comment>
<name>X0XXN3_9ZZZZ</name>
<organism evidence="1">
    <name type="scientific">marine sediment metagenome</name>
    <dbReference type="NCBI Taxonomy" id="412755"/>
    <lineage>
        <taxon>unclassified sequences</taxon>
        <taxon>metagenomes</taxon>
        <taxon>ecological metagenomes</taxon>
    </lineage>
</organism>
<dbReference type="SUPFAM" id="SSF51556">
    <property type="entry name" value="Metallo-dependent hydrolases"/>
    <property type="match status" value="1"/>
</dbReference>
<sequence>TPMDKSWGYGWLGHIPNFTKGLVARGYSDEEVKGILGGNWVKLFKKVWGG</sequence>